<evidence type="ECO:0000313" key="1">
    <source>
        <dbReference type="EMBL" id="KAL0912863.1"/>
    </source>
</evidence>
<dbReference type="InterPro" id="IPR044985">
    <property type="entry name" value="YceD_plant"/>
</dbReference>
<protein>
    <recommendedName>
        <fullName evidence="3">DUF177 domain-containing protein</fullName>
    </recommendedName>
</protein>
<keyword evidence="2" id="KW-1185">Reference proteome</keyword>
<gene>
    <name evidence="1" type="ORF">M5K25_016277</name>
</gene>
<dbReference type="AlphaFoldDB" id="A0ABD0UJN7"/>
<reference evidence="1 2" key="1">
    <citation type="journal article" date="2024" name="Plant Biotechnol. J.">
        <title>Dendrobium thyrsiflorum genome and its molecular insights into genes involved in important horticultural traits.</title>
        <authorList>
            <person name="Chen B."/>
            <person name="Wang J.Y."/>
            <person name="Zheng P.J."/>
            <person name="Li K.L."/>
            <person name="Liang Y.M."/>
            <person name="Chen X.F."/>
            <person name="Zhang C."/>
            <person name="Zhao X."/>
            <person name="He X."/>
            <person name="Zhang G.Q."/>
            <person name="Liu Z.J."/>
            <person name="Xu Q."/>
        </authorList>
    </citation>
    <scope>NUCLEOTIDE SEQUENCE [LARGE SCALE GENOMIC DNA]</scope>
    <source>
        <strain evidence="1">GZMU011</strain>
    </source>
</reference>
<dbReference type="PANTHER" id="PTHR37734">
    <property type="entry name" value="LARGE RIBOSOMAL RNA SUBUNIT ACCUMULATION PROTEIN YCED HOMOLOG 2, CHLOROPLASTIC"/>
    <property type="match status" value="1"/>
</dbReference>
<comment type="caution">
    <text evidence="1">The sequence shown here is derived from an EMBL/GenBank/DDBJ whole genome shotgun (WGS) entry which is preliminary data.</text>
</comment>
<evidence type="ECO:0008006" key="3">
    <source>
        <dbReference type="Google" id="ProtNLM"/>
    </source>
</evidence>
<dbReference type="PANTHER" id="PTHR37734:SF1">
    <property type="entry name" value="LARGE RIBOSOMAL RNA SUBUNIT ACCUMULATION PROTEIN YCED HOMOLOG 2, CHLOROPLASTIC"/>
    <property type="match status" value="1"/>
</dbReference>
<sequence length="262" mass="29738">MTTNEDKAQQRARSLSRREIMATLHHFISEHFNHSPYLLQNPKKIAQKSQKLSVSVSFPSHFRTKASSSNKHYVTQHTKRKSMKSGRTSRRLITISTSCGKWQGQWNCDYLLSLRELQLADLAEEGDKNAEVLVSLSIQKHTGFGFSVDGRIVTSIKGKCSCCFSSYYREIDTTFDVWVLPSSKDSEHELPEIGGTDQVIYVKPGSEADLDSVVQDTIRLIASTKDTCSESCEKSAITWQCTAKKRTYDQRWSQLLELKNAM</sequence>
<name>A0ABD0UJN7_DENTH</name>
<dbReference type="EMBL" id="JANQDX010000013">
    <property type="protein sequence ID" value="KAL0912863.1"/>
    <property type="molecule type" value="Genomic_DNA"/>
</dbReference>
<evidence type="ECO:0000313" key="2">
    <source>
        <dbReference type="Proteomes" id="UP001552299"/>
    </source>
</evidence>
<organism evidence="1 2">
    <name type="scientific">Dendrobium thyrsiflorum</name>
    <name type="common">Pinecone-like raceme dendrobium</name>
    <name type="synonym">Orchid</name>
    <dbReference type="NCBI Taxonomy" id="117978"/>
    <lineage>
        <taxon>Eukaryota</taxon>
        <taxon>Viridiplantae</taxon>
        <taxon>Streptophyta</taxon>
        <taxon>Embryophyta</taxon>
        <taxon>Tracheophyta</taxon>
        <taxon>Spermatophyta</taxon>
        <taxon>Magnoliopsida</taxon>
        <taxon>Liliopsida</taxon>
        <taxon>Asparagales</taxon>
        <taxon>Orchidaceae</taxon>
        <taxon>Epidendroideae</taxon>
        <taxon>Malaxideae</taxon>
        <taxon>Dendrobiinae</taxon>
        <taxon>Dendrobium</taxon>
    </lineage>
</organism>
<accession>A0ABD0UJN7</accession>
<dbReference type="Proteomes" id="UP001552299">
    <property type="component" value="Unassembled WGS sequence"/>
</dbReference>
<dbReference type="InterPro" id="IPR003772">
    <property type="entry name" value="YceD"/>
</dbReference>
<dbReference type="Pfam" id="PF02620">
    <property type="entry name" value="YceD"/>
    <property type="match status" value="1"/>
</dbReference>
<proteinExistence type="predicted"/>